<keyword evidence="3" id="KW-1185">Reference proteome</keyword>
<evidence type="ECO:0000313" key="3">
    <source>
        <dbReference type="Proteomes" id="UP000030854"/>
    </source>
</evidence>
<dbReference type="OMA" id="FGEAMHW"/>
<dbReference type="Gene3D" id="6.10.250.2790">
    <property type="match status" value="1"/>
</dbReference>
<feature type="region of interest" description="Disordered" evidence="1">
    <location>
        <begin position="312"/>
        <end position="353"/>
    </location>
</feature>
<feature type="compositionally biased region" description="Basic and acidic residues" evidence="1">
    <location>
        <begin position="327"/>
        <end position="336"/>
    </location>
</feature>
<proteinExistence type="predicted"/>
<dbReference type="Proteomes" id="UP000030854">
    <property type="component" value="Unassembled WGS sequence"/>
</dbReference>
<evidence type="ECO:0000313" key="2">
    <source>
        <dbReference type="EMBL" id="KHJ32281.1"/>
    </source>
</evidence>
<name>A0A0B1P5W9_UNCNE</name>
<comment type="caution">
    <text evidence="2">The sequence shown here is derived from an EMBL/GenBank/DDBJ whole genome shotgun (WGS) entry which is preliminary data.</text>
</comment>
<dbReference type="STRING" id="52586.A0A0B1P5W9"/>
<evidence type="ECO:0000256" key="1">
    <source>
        <dbReference type="SAM" id="MobiDB-lite"/>
    </source>
</evidence>
<gene>
    <name evidence="2" type="ORF">EV44_g2031</name>
</gene>
<accession>A0A0B1P5W9</accession>
<reference evidence="2 3" key="1">
    <citation type="journal article" date="2014" name="BMC Genomics">
        <title>Adaptive genomic structural variation in the grape powdery mildew pathogen, Erysiphe necator.</title>
        <authorList>
            <person name="Jones L."/>
            <person name="Riaz S."/>
            <person name="Morales-Cruz A."/>
            <person name="Amrine K.C."/>
            <person name="McGuire B."/>
            <person name="Gubler W.D."/>
            <person name="Walker M.A."/>
            <person name="Cantu D."/>
        </authorList>
    </citation>
    <scope>NUCLEOTIDE SEQUENCE [LARGE SCALE GENOMIC DNA]</scope>
    <source>
        <strain evidence="3">c</strain>
    </source>
</reference>
<organism evidence="2 3">
    <name type="scientific">Uncinula necator</name>
    <name type="common">Grape powdery mildew</name>
    <dbReference type="NCBI Taxonomy" id="52586"/>
    <lineage>
        <taxon>Eukaryota</taxon>
        <taxon>Fungi</taxon>
        <taxon>Dikarya</taxon>
        <taxon>Ascomycota</taxon>
        <taxon>Pezizomycotina</taxon>
        <taxon>Leotiomycetes</taxon>
        <taxon>Erysiphales</taxon>
        <taxon>Erysiphaceae</taxon>
        <taxon>Erysiphe</taxon>
    </lineage>
</organism>
<dbReference type="AlphaFoldDB" id="A0A0B1P5W9"/>
<sequence>MSRDIDLSKPQQKSYGDESIPVISEAKSIVREEPWSIHVADPFLQSFLSSTFDPAEYLNFNLPSLDCANTSHSNKSGTPINELFPVAQNLVSQVSANSARLTSILTQLTDEILRSGNRLTYEVEILRENTLNISEALAGVLRNDLARFVPTEIENDPKKGSGNLETSNANLMVKNQDPSFLKELQRLTLVRSRLESVIETFGDAMLWSFPPSEVSTASSFLSVSGPDIGLGSDGISTEEKGHQVSKKIRNEVTELLNSDDPISGIRSAKKRVEELKELVIVWKGTSEERARHKFIESLARMVDERNKELLRDIEQDSRFRRTSRMSQDNDKSEDSKPLPGYGLISQLQKLRGS</sequence>
<protein>
    <submittedName>
        <fullName evidence="2">Uncharacterized protein</fullName>
    </submittedName>
</protein>
<dbReference type="HOGENOM" id="CLU_024203_0_0_1"/>
<dbReference type="EMBL" id="JNVN01002209">
    <property type="protein sequence ID" value="KHJ32281.1"/>
    <property type="molecule type" value="Genomic_DNA"/>
</dbReference>